<reference evidence="1" key="1">
    <citation type="journal article" date="2006" name="Nature">
        <title>Deciphering the evolution and metabolism of an anammox bacterium from a community genome.</title>
        <authorList>
            <person name="Strous M."/>
            <person name="Pelletier E."/>
            <person name="Mangenot S."/>
            <person name="Rattei T."/>
            <person name="Lehner A."/>
            <person name="Taylor M.W."/>
            <person name="Horn M."/>
            <person name="Daims H."/>
            <person name="Bartol-Mavel D."/>
            <person name="Wincker P."/>
            <person name="Barbe V."/>
            <person name="Fonknechten N."/>
            <person name="Vallenet D."/>
            <person name="Segurens B."/>
            <person name="Schenowitz-Truong C."/>
            <person name="Medigue C."/>
            <person name="Collingro A."/>
            <person name="Snel B."/>
            <person name="Dutilh B.E."/>
            <person name="OpDenCamp H.J.M."/>
            <person name="vanDerDrift C."/>
            <person name="Cirpus I."/>
            <person name="vanDePas-Schoonen K.T."/>
            <person name="Harhangi H.R."/>
            <person name="vanNiftrik L."/>
            <person name="Schmid M."/>
            <person name="Keltjens J."/>
            <person name="vanDeVossenberg J."/>
            <person name="Kartal B."/>
            <person name="Meier H."/>
            <person name="Frishman D."/>
            <person name="Huynen M.A."/>
            <person name="Mewes H."/>
            <person name="Weissenbach J."/>
            <person name="Jetten M.S.M."/>
            <person name="Wagner M."/>
            <person name="LePaslier D."/>
        </authorList>
    </citation>
    <scope>NUCLEOTIDE SEQUENCE</scope>
</reference>
<sequence length="86" mass="9764">MRRKTYGYSCYKPSRFPPQTIPPPYSPASGGQACHIPCSVVLPQSHKRLQKIRNAPLHKFVYLILSAPETRQIFDCLFSLKTSGAW</sequence>
<dbReference type="EMBL" id="CT573073">
    <property type="protein sequence ID" value="CAJ71005.1"/>
    <property type="molecule type" value="Genomic_DNA"/>
</dbReference>
<accession>Q1PUV3</accession>
<name>Q1PUV3_KUEST</name>
<organism evidence="1">
    <name type="scientific">Kuenenia stuttgartiensis</name>
    <dbReference type="NCBI Taxonomy" id="174633"/>
    <lineage>
        <taxon>Bacteria</taxon>
        <taxon>Pseudomonadati</taxon>
        <taxon>Planctomycetota</taxon>
        <taxon>Candidatus Brocadiia</taxon>
        <taxon>Candidatus Brocadiales</taxon>
        <taxon>Candidatus Brocadiaceae</taxon>
        <taxon>Candidatus Kuenenia</taxon>
    </lineage>
</organism>
<dbReference type="PROSITE" id="PS51257">
    <property type="entry name" value="PROKAR_LIPOPROTEIN"/>
    <property type="match status" value="1"/>
</dbReference>
<dbReference type="AlphaFoldDB" id="Q1PUV3"/>
<gene>
    <name evidence="1" type="ORF">kustc0260</name>
</gene>
<reference evidence="1" key="2">
    <citation type="submission" date="2006-01" db="EMBL/GenBank/DDBJ databases">
        <authorList>
            <person name="Genoscope"/>
        </authorList>
    </citation>
    <scope>NUCLEOTIDE SEQUENCE</scope>
</reference>
<proteinExistence type="predicted"/>
<protein>
    <submittedName>
        <fullName evidence="1">Uncharacterized protein</fullName>
    </submittedName>
</protein>
<evidence type="ECO:0000313" key="1">
    <source>
        <dbReference type="EMBL" id="CAJ71005.1"/>
    </source>
</evidence>